<evidence type="ECO:0000256" key="5">
    <source>
        <dbReference type="ARBA" id="ARBA00022692"/>
    </source>
</evidence>
<dbReference type="EMBL" id="FNOY01000004">
    <property type="protein sequence ID" value="SDX61057.1"/>
    <property type="molecule type" value="Genomic_DNA"/>
</dbReference>
<gene>
    <name evidence="9" type="ORF">SAMN05421881_100444</name>
</gene>
<name>A0A1H3D3U9_9PROT</name>
<comment type="subcellular location">
    <subcellularLocation>
        <location evidence="1">Cell membrane</location>
        <topology evidence="1">Multi-pass membrane protein</topology>
    </subcellularLocation>
</comment>
<comment type="similarity">
    <text evidence="2">Belongs to the autoinducer-2 exporter (AI-2E) (TC 2.A.86) family.</text>
</comment>
<keyword evidence="6 8" id="KW-1133">Transmembrane helix</keyword>
<evidence type="ECO:0000256" key="1">
    <source>
        <dbReference type="ARBA" id="ARBA00004651"/>
    </source>
</evidence>
<feature type="transmembrane region" description="Helical" evidence="8">
    <location>
        <begin position="253"/>
        <end position="271"/>
    </location>
</feature>
<feature type="transmembrane region" description="Helical" evidence="8">
    <location>
        <begin position="306"/>
        <end position="337"/>
    </location>
</feature>
<keyword evidence="3" id="KW-0813">Transport</keyword>
<feature type="transmembrane region" description="Helical" evidence="8">
    <location>
        <begin position="278"/>
        <end position="300"/>
    </location>
</feature>
<evidence type="ECO:0000313" key="10">
    <source>
        <dbReference type="Proteomes" id="UP000198640"/>
    </source>
</evidence>
<dbReference type="GO" id="GO:0055085">
    <property type="term" value="P:transmembrane transport"/>
    <property type="evidence" value="ECO:0007669"/>
    <property type="project" value="TreeGrafter"/>
</dbReference>
<organism evidence="9 10">
    <name type="scientific">Nitrosomonas halophila</name>
    <dbReference type="NCBI Taxonomy" id="44576"/>
    <lineage>
        <taxon>Bacteria</taxon>
        <taxon>Pseudomonadati</taxon>
        <taxon>Pseudomonadota</taxon>
        <taxon>Betaproteobacteria</taxon>
        <taxon>Nitrosomonadales</taxon>
        <taxon>Nitrosomonadaceae</taxon>
        <taxon>Nitrosomonas</taxon>
    </lineage>
</organism>
<dbReference type="AlphaFoldDB" id="A0A1H3D3U9"/>
<dbReference type="Pfam" id="PF01594">
    <property type="entry name" value="AI-2E_transport"/>
    <property type="match status" value="1"/>
</dbReference>
<dbReference type="InterPro" id="IPR002549">
    <property type="entry name" value="AI-2E-like"/>
</dbReference>
<evidence type="ECO:0000256" key="2">
    <source>
        <dbReference type="ARBA" id="ARBA00009773"/>
    </source>
</evidence>
<evidence type="ECO:0000256" key="4">
    <source>
        <dbReference type="ARBA" id="ARBA00022475"/>
    </source>
</evidence>
<protein>
    <submittedName>
        <fullName evidence="9">Putative permease</fullName>
    </submittedName>
</protein>
<evidence type="ECO:0000313" key="9">
    <source>
        <dbReference type="EMBL" id="SDX61057.1"/>
    </source>
</evidence>
<keyword evidence="7 8" id="KW-0472">Membrane</keyword>
<accession>A0A1H3D3U9</accession>
<evidence type="ECO:0000256" key="8">
    <source>
        <dbReference type="SAM" id="Phobius"/>
    </source>
</evidence>
<feature type="transmembrane region" description="Helical" evidence="8">
    <location>
        <begin position="216"/>
        <end position="233"/>
    </location>
</feature>
<sequence length="359" mass="40653">MDLILTWFRRQLADPQIVALALIVLLLVLSVWLFGHMLAPLLVSLVIAYLLDAMAGRLRACGVRRSIATSVVFVLFLAILWACFFWLLPLLIRQMGQLFHQIPFMVIEVQQALLQLPSKYPAMISEQQIREVFAGFNTELIRLSQRLLGFSIASLMTLITILIYLVLVPILVFFLLKDKALLINWVISFLPKDRRLTHEVWVEVDRQIGNYVQGKLIEILIVSFVTWVIFRYLNLQYATLLATLTGLSVLVPYVGATVVTLPVALVAYFQFGMAPSFYYVMLAYAIIQFLDGNLLVPVLFSEVVNLHPVAIIAAILLFGGLWGFWGVFFAIPLATVIQAILRSWPREQCPESNDELVAQ</sequence>
<dbReference type="PANTHER" id="PTHR21716">
    <property type="entry name" value="TRANSMEMBRANE PROTEIN"/>
    <property type="match status" value="1"/>
</dbReference>
<reference evidence="9 10" key="1">
    <citation type="submission" date="2016-10" db="EMBL/GenBank/DDBJ databases">
        <authorList>
            <person name="de Groot N.N."/>
        </authorList>
    </citation>
    <scope>NUCLEOTIDE SEQUENCE [LARGE SCALE GENOMIC DNA]</scope>
    <source>
        <strain evidence="9 10">Nm1</strain>
    </source>
</reference>
<feature type="transmembrane region" description="Helical" evidence="8">
    <location>
        <begin position="12"/>
        <end position="32"/>
    </location>
</feature>
<keyword evidence="4" id="KW-1003">Cell membrane</keyword>
<evidence type="ECO:0000256" key="3">
    <source>
        <dbReference type="ARBA" id="ARBA00022448"/>
    </source>
</evidence>
<keyword evidence="10" id="KW-1185">Reference proteome</keyword>
<feature type="transmembrane region" description="Helical" evidence="8">
    <location>
        <begin position="147"/>
        <end position="176"/>
    </location>
</feature>
<dbReference type="Proteomes" id="UP000198640">
    <property type="component" value="Unassembled WGS sequence"/>
</dbReference>
<dbReference type="GO" id="GO:0005886">
    <property type="term" value="C:plasma membrane"/>
    <property type="evidence" value="ECO:0007669"/>
    <property type="project" value="UniProtKB-SubCell"/>
</dbReference>
<dbReference type="RefSeq" id="WP_090411521.1">
    <property type="nucleotide sequence ID" value="NZ_FNOY01000004.1"/>
</dbReference>
<keyword evidence="5 8" id="KW-0812">Transmembrane</keyword>
<evidence type="ECO:0000256" key="7">
    <source>
        <dbReference type="ARBA" id="ARBA00023136"/>
    </source>
</evidence>
<feature type="transmembrane region" description="Helical" evidence="8">
    <location>
        <begin position="67"/>
        <end position="88"/>
    </location>
</feature>
<dbReference type="OrthoDB" id="5792512at2"/>
<dbReference type="PANTHER" id="PTHR21716:SF53">
    <property type="entry name" value="PERMEASE PERM-RELATED"/>
    <property type="match status" value="1"/>
</dbReference>
<dbReference type="STRING" id="44576.SAMN05421881_100444"/>
<evidence type="ECO:0000256" key="6">
    <source>
        <dbReference type="ARBA" id="ARBA00022989"/>
    </source>
</evidence>
<proteinExistence type="inferred from homology"/>